<dbReference type="CDD" id="cd00180">
    <property type="entry name" value="PKc"/>
    <property type="match status" value="1"/>
</dbReference>
<name>A0AAF3J2C0_9BILA</name>
<evidence type="ECO:0000313" key="7">
    <source>
        <dbReference type="WBParaSite" id="MBELARI_LOCUS1183"/>
    </source>
</evidence>
<keyword evidence="2" id="KW-0547">Nucleotide-binding</keyword>
<sequence>MEYCSHGDARDLRHIRDRPQFVFSFDTIIYWSIQLFDALTYLHFHSIIHRDIKPSNIFVTKHFVMKLGDFDTCSKMVEEWPSLGSPRYKSPEQRIENRDGEMKDSEKLLKTTWVHEKNDVYGMGLVIYELIQRERYCNDEDGETVHCARVKAKMHCAVKPFVVPNCDDEQLKSIVEKCIHLLRSERCSAIEAFKALKALPLNSPYISVDMNVQKVYLPNKFHVYDSKYQLIRPKVKDDVKIASDQPKTTLENTSDFQFIDGFKIFK</sequence>
<dbReference type="InterPro" id="IPR011009">
    <property type="entry name" value="Kinase-like_dom_sf"/>
</dbReference>
<dbReference type="PANTHER" id="PTHR44329">
    <property type="entry name" value="SERINE/THREONINE-PROTEIN KINASE TNNI3K-RELATED"/>
    <property type="match status" value="1"/>
</dbReference>
<dbReference type="GO" id="GO:0004674">
    <property type="term" value="F:protein serine/threonine kinase activity"/>
    <property type="evidence" value="ECO:0007669"/>
    <property type="project" value="TreeGrafter"/>
</dbReference>
<evidence type="ECO:0000256" key="3">
    <source>
        <dbReference type="ARBA" id="ARBA00022777"/>
    </source>
</evidence>
<dbReference type="InterPro" id="IPR051681">
    <property type="entry name" value="Ser/Thr_Kinases-Pseudokinases"/>
</dbReference>
<evidence type="ECO:0000313" key="6">
    <source>
        <dbReference type="Proteomes" id="UP000887575"/>
    </source>
</evidence>
<evidence type="ECO:0000256" key="2">
    <source>
        <dbReference type="ARBA" id="ARBA00022741"/>
    </source>
</evidence>
<reference evidence="7" key="1">
    <citation type="submission" date="2024-02" db="UniProtKB">
        <authorList>
            <consortium name="WormBaseParasite"/>
        </authorList>
    </citation>
    <scope>IDENTIFICATION</scope>
</reference>
<dbReference type="SMART" id="SM00220">
    <property type="entry name" value="S_TKc"/>
    <property type="match status" value="1"/>
</dbReference>
<dbReference type="Pfam" id="PF00069">
    <property type="entry name" value="Pkinase"/>
    <property type="match status" value="1"/>
</dbReference>
<dbReference type="InterPro" id="IPR000719">
    <property type="entry name" value="Prot_kinase_dom"/>
</dbReference>
<dbReference type="GO" id="GO:0005524">
    <property type="term" value="F:ATP binding"/>
    <property type="evidence" value="ECO:0007669"/>
    <property type="project" value="UniProtKB-KW"/>
</dbReference>
<dbReference type="InterPro" id="IPR008271">
    <property type="entry name" value="Ser/Thr_kinase_AS"/>
</dbReference>
<evidence type="ECO:0000256" key="1">
    <source>
        <dbReference type="ARBA" id="ARBA00022679"/>
    </source>
</evidence>
<evidence type="ECO:0000256" key="4">
    <source>
        <dbReference type="ARBA" id="ARBA00022840"/>
    </source>
</evidence>
<accession>A0AAF3J2C0</accession>
<organism evidence="6 7">
    <name type="scientific">Mesorhabditis belari</name>
    <dbReference type="NCBI Taxonomy" id="2138241"/>
    <lineage>
        <taxon>Eukaryota</taxon>
        <taxon>Metazoa</taxon>
        <taxon>Ecdysozoa</taxon>
        <taxon>Nematoda</taxon>
        <taxon>Chromadorea</taxon>
        <taxon>Rhabditida</taxon>
        <taxon>Rhabditina</taxon>
        <taxon>Rhabditomorpha</taxon>
        <taxon>Rhabditoidea</taxon>
        <taxon>Rhabditidae</taxon>
        <taxon>Mesorhabditinae</taxon>
        <taxon>Mesorhabditis</taxon>
    </lineage>
</organism>
<keyword evidence="3" id="KW-0418">Kinase</keyword>
<evidence type="ECO:0000259" key="5">
    <source>
        <dbReference type="PROSITE" id="PS50011"/>
    </source>
</evidence>
<dbReference type="AlphaFoldDB" id="A0AAF3J2C0"/>
<dbReference type="PANTHER" id="PTHR44329:SF288">
    <property type="entry name" value="MITOGEN-ACTIVATED PROTEIN KINASE KINASE KINASE 20"/>
    <property type="match status" value="1"/>
</dbReference>
<proteinExistence type="predicted"/>
<dbReference type="SUPFAM" id="SSF56112">
    <property type="entry name" value="Protein kinase-like (PK-like)"/>
    <property type="match status" value="1"/>
</dbReference>
<dbReference type="WBParaSite" id="MBELARI_LOCUS1183">
    <property type="protein sequence ID" value="MBELARI_LOCUS1183"/>
    <property type="gene ID" value="MBELARI_LOCUS1183"/>
</dbReference>
<dbReference type="Proteomes" id="UP000887575">
    <property type="component" value="Unassembled WGS sequence"/>
</dbReference>
<dbReference type="PROSITE" id="PS50011">
    <property type="entry name" value="PROTEIN_KINASE_DOM"/>
    <property type="match status" value="1"/>
</dbReference>
<keyword evidence="1" id="KW-0808">Transferase</keyword>
<dbReference type="Gene3D" id="1.10.510.10">
    <property type="entry name" value="Transferase(Phosphotransferase) domain 1"/>
    <property type="match status" value="1"/>
</dbReference>
<feature type="domain" description="Protein kinase" evidence="5">
    <location>
        <begin position="1"/>
        <end position="206"/>
    </location>
</feature>
<keyword evidence="6" id="KW-1185">Reference proteome</keyword>
<protein>
    <recommendedName>
        <fullName evidence="5">Protein kinase domain-containing protein</fullName>
    </recommendedName>
</protein>
<dbReference type="PROSITE" id="PS00108">
    <property type="entry name" value="PROTEIN_KINASE_ST"/>
    <property type="match status" value="1"/>
</dbReference>
<keyword evidence="4" id="KW-0067">ATP-binding</keyword>